<dbReference type="Gene3D" id="3.40.640.10">
    <property type="entry name" value="Type I PLP-dependent aspartate aminotransferase-like (Major domain)"/>
    <property type="match status" value="1"/>
</dbReference>
<dbReference type="AlphaFoldDB" id="A0A1S8YJN9"/>
<accession>A0A1S8YJN9</accession>
<dbReference type="PANTHER" id="PTHR46577">
    <property type="entry name" value="HTH-TYPE TRANSCRIPTIONAL REGULATORY PROTEIN GABR"/>
    <property type="match status" value="1"/>
</dbReference>
<evidence type="ECO:0000256" key="1">
    <source>
        <dbReference type="ARBA" id="ARBA00005384"/>
    </source>
</evidence>
<dbReference type="CDD" id="cd07377">
    <property type="entry name" value="WHTH_GntR"/>
    <property type="match status" value="1"/>
</dbReference>
<dbReference type="SUPFAM" id="SSF46785">
    <property type="entry name" value="Winged helix' DNA-binding domain"/>
    <property type="match status" value="1"/>
</dbReference>
<name>A0A1S8YJN9_9GAMM</name>
<dbReference type="PANTHER" id="PTHR46577:SF1">
    <property type="entry name" value="HTH-TYPE TRANSCRIPTIONAL REGULATORY PROTEIN GABR"/>
    <property type="match status" value="1"/>
</dbReference>
<organism evidence="7 8">
    <name type="scientific">Izhakiella australiensis</name>
    <dbReference type="NCBI Taxonomy" id="1926881"/>
    <lineage>
        <taxon>Bacteria</taxon>
        <taxon>Pseudomonadati</taxon>
        <taxon>Pseudomonadota</taxon>
        <taxon>Gammaproteobacteria</taxon>
        <taxon>Enterobacterales</taxon>
        <taxon>Erwiniaceae</taxon>
        <taxon>Izhakiella</taxon>
    </lineage>
</organism>
<comment type="similarity">
    <text evidence="1">In the C-terminal section; belongs to the class-I pyridoxal-phosphate-dependent aminotransferase family.</text>
</comment>
<dbReference type="InterPro" id="IPR000524">
    <property type="entry name" value="Tscrpt_reg_HTH_GntR"/>
</dbReference>
<dbReference type="Pfam" id="PF00155">
    <property type="entry name" value="Aminotran_1_2"/>
    <property type="match status" value="1"/>
</dbReference>
<dbReference type="CDD" id="cd00609">
    <property type="entry name" value="AAT_like"/>
    <property type="match status" value="1"/>
</dbReference>
<dbReference type="SUPFAM" id="SSF53383">
    <property type="entry name" value="PLP-dependent transferases"/>
    <property type="match status" value="1"/>
</dbReference>
<dbReference type="SMART" id="SM00345">
    <property type="entry name" value="HTH_GNTR"/>
    <property type="match status" value="1"/>
</dbReference>
<dbReference type="GO" id="GO:0003700">
    <property type="term" value="F:DNA-binding transcription factor activity"/>
    <property type="evidence" value="ECO:0007669"/>
    <property type="project" value="InterPro"/>
</dbReference>
<dbReference type="InterPro" id="IPR051446">
    <property type="entry name" value="HTH_trans_reg/aminotransferase"/>
</dbReference>
<keyword evidence="5" id="KW-0804">Transcription</keyword>
<dbReference type="EMBL" id="MRUL01000011">
    <property type="protein sequence ID" value="OON39108.1"/>
    <property type="molecule type" value="Genomic_DNA"/>
</dbReference>
<dbReference type="InterPro" id="IPR015421">
    <property type="entry name" value="PyrdxlP-dep_Trfase_major"/>
</dbReference>
<reference evidence="7 8" key="1">
    <citation type="submission" date="2016-12" db="EMBL/GenBank/DDBJ databases">
        <title>Izhakiella australiana sp. nov. of genus Izhakiella isolated from Australian desert.</title>
        <authorList>
            <person name="Ji M."/>
        </authorList>
    </citation>
    <scope>NUCLEOTIDE SEQUENCE [LARGE SCALE GENOMIC DNA]</scope>
    <source>
        <strain evidence="7 8">D4N98</strain>
    </source>
</reference>
<dbReference type="Gene3D" id="1.10.10.10">
    <property type="entry name" value="Winged helix-like DNA-binding domain superfamily/Winged helix DNA-binding domain"/>
    <property type="match status" value="1"/>
</dbReference>
<dbReference type="PRINTS" id="PR00035">
    <property type="entry name" value="HTHGNTR"/>
</dbReference>
<dbReference type="Proteomes" id="UP000190667">
    <property type="component" value="Unassembled WGS sequence"/>
</dbReference>
<evidence type="ECO:0000256" key="4">
    <source>
        <dbReference type="ARBA" id="ARBA00023125"/>
    </source>
</evidence>
<dbReference type="Pfam" id="PF00392">
    <property type="entry name" value="GntR"/>
    <property type="match status" value="1"/>
</dbReference>
<evidence type="ECO:0000313" key="7">
    <source>
        <dbReference type="EMBL" id="OON39108.1"/>
    </source>
</evidence>
<keyword evidence="8" id="KW-1185">Reference proteome</keyword>
<proteinExistence type="inferred from homology"/>
<evidence type="ECO:0000256" key="2">
    <source>
        <dbReference type="ARBA" id="ARBA00022898"/>
    </source>
</evidence>
<dbReference type="InterPro" id="IPR036390">
    <property type="entry name" value="WH_DNA-bd_sf"/>
</dbReference>
<dbReference type="GO" id="GO:0030170">
    <property type="term" value="F:pyridoxal phosphate binding"/>
    <property type="evidence" value="ECO:0007669"/>
    <property type="project" value="InterPro"/>
</dbReference>
<protein>
    <submittedName>
        <fullName evidence="7">GntR family transcriptional regulator</fullName>
    </submittedName>
</protein>
<evidence type="ECO:0000259" key="6">
    <source>
        <dbReference type="PROSITE" id="PS50949"/>
    </source>
</evidence>
<keyword evidence="2" id="KW-0663">Pyridoxal phosphate</keyword>
<keyword evidence="3" id="KW-0805">Transcription regulation</keyword>
<keyword evidence="4" id="KW-0238">DNA-binding</keyword>
<sequence length="486" mass="53620">MINASRSPLLGLFRSQQATSRREQLCATLRLAIANGSLRLNEKLPSSRQLAADLALSRVTVEAAYARLESEGYLRRQTGRGTFVAITLPPARAAAAIRNTGTLPLSARGEKISLAGGCQDPPLPVAFAAGSPDLRTFPHDQWRKLSTQVMRSTPSGWQGYGDPQGLLALREALARHLNQSRGLRCAPQHIVILTSSQQALQMLSLLLLDPDDRVWLEDPGYPGARQAFYCAGARLEGLRLDDEGAQILAARSAPRLVYLTPSHQYPTGVALTLTRRLAWLDYARLNHCWLIEDDYDSEFWFDEMPMPAMQGLDRSERVITLGTFSKSLFPSLRLAWMVVPDALVEPLCRLRSVLDGHSAQLMQAVTAEFINRGYYSAHLRYMRQLYASRQRHLCRLLTEKCGDLLAIDPHHGGLQLSVTLKFNADDRQLSQRAAAAGLSLIPLSPLALEHENRRQGFILGYAALTPAEIGVAVSLLATLLESARSA</sequence>
<dbReference type="GO" id="GO:0003677">
    <property type="term" value="F:DNA binding"/>
    <property type="evidence" value="ECO:0007669"/>
    <property type="project" value="UniProtKB-KW"/>
</dbReference>
<dbReference type="InterPro" id="IPR036388">
    <property type="entry name" value="WH-like_DNA-bd_sf"/>
</dbReference>
<dbReference type="RefSeq" id="WP_078003657.1">
    <property type="nucleotide sequence ID" value="NZ_MRUL01000011.1"/>
</dbReference>
<dbReference type="OrthoDB" id="9808770at2"/>
<dbReference type="PROSITE" id="PS50949">
    <property type="entry name" value="HTH_GNTR"/>
    <property type="match status" value="1"/>
</dbReference>
<evidence type="ECO:0000313" key="8">
    <source>
        <dbReference type="Proteomes" id="UP000190667"/>
    </source>
</evidence>
<dbReference type="STRING" id="1926881.BTJ39_15845"/>
<feature type="domain" description="HTH gntR-type" evidence="6">
    <location>
        <begin position="19"/>
        <end position="87"/>
    </location>
</feature>
<gene>
    <name evidence="7" type="ORF">BTJ39_15845</name>
</gene>
<dbReference type="InterPro" id="IPR015424">
    <property type="entry name" value="PyrdxlP-dep_Trfase"/>
</dbReference>
<comment type="caution">
    <text evidence="7">The sequence shown here is derived from an EMBL/GenBank/DDBJ whole genome shotgun (WGS) entry which is preliminary data.</text>
</comment>
<dbReference type="InterPro" id="IPR004839">
    <property type="entry name" value="Aminotransferase_I/II_large"/>
</dbReference>
<evidence type="ECO:0000256" key="3">
    <source>
        <dbReference type="ARBA" id="ARBA00023015"/>
    </source>
</evidence>
<evidence type="ECO:0000256" key="5">
    <source>
        <dbReference type="ARBA" id="ARBA00023163"/>
    </source>
</evidence>